<dbReference type="Pfam" id="PF07681">
    <property type="entry name" value="DoxX"/>
    <property type="match status" value="1"/>
</dbReference>
<feature type="transmembrane region" description="Helical" evidence="7">
    <location>
        <begin position="7"/>
        <end position="25"/>
    </location>
</feature>
<protein>
    <submittedName>
        <fullName evidence="8">DoxX family protein</fullName>
    </submittedName>
</protein>
<reference evidence="8 9" key="1">
    <citation type="submission" date="2020-03" db="EMBL/GenBank/DDBJ databases">
        <title>The genome sequence of Microvirga sp. c23x22.</title>
        <authorList>
            <person name="Zhang X."/>
        </authorList>
    </citation>
    <scope>NUCLEOTIDE SEQUENCE [LARGE SCALE GENOMIC DNA]</scope>
    <source>
        <strain evidence="9">c23x22</strain>
    </source>
</reference>
<accession>A0ABX0VBX4</accession>
<evidence type="ECO:0000256" key="7">
    <source>
        <dbReference type="SAM" id="Phobius"/>
    </source>
</evidence>
<organism evidence="8 9">
    <name type="scientific">Microvirga terricola</name>
    <dbReference type="NCBI Taxonomy" id="2719797"/>
    <lineage>
        <taxon>Bacteria</taxon>
        <taxon>Pseudomonadati</taxon>
        <taxon>Pseudomonadota</taxon>
        <taxon>Alphaproteobacteria</taxon>
        <taxon>Hyphomicrobiales</taxon>
        <taxon>Methylobacteriaceae</taxon>
        <taxon>Microvirga</taxon>
    </lineage>
</organism>
<keyword evidence="9" id="KW-1185">Reference proteome</keyword>
<keyword evidence="5 7" id="KW-1133">Transmembrane helix</keyword>
<dbReference type="InterPro" id="IPR051907">
    <property type="entry name" value="DoxX-like_oxidoreductase"/>
</dbReference>
<evidence type="ECO:0000256" key="6">
    <source>
        <dbReference type="ARBA" id="ARBA00023136"/>
    </source>
</evidence>
<feature type="transmembrane region" description="Helical" evidence="7">
    <location>
        <begin position="109"/>
        <end position="126"/>
    </location>
</feature>
<evidence type="ECO:0000256" key="3">
    <source>
        <dbReference type="ARBA" id="ARBA00022475"/>
    </source>
</evidence>
<evidence type="ECO:0000256" key="2">
    <source>
        <dbReference type="ARBA" id="ARBA00006679"/>
    </source>
</evidence>
<dbReference type="Proteomes" id="UP000707352">
    <property type="component" value="Unassembled WGS sequence"/>
</dbReference>
<evidence type="ECO:0000313" key="8">
    <source>
        <dbReference type="EMBL" id="NIX76886.1"/>
    </source>
</evidence>
<evidence type="ECO:0000256" key="4">
    <source>
        <dbReference type="ARBA" id="ARBA00022692"/>
    </source>
</evidence>
<sequence length="129" mass="13625">MRDTLLLIGRILLVVIFIASGLGKLANLSGTAAYIASQGLPLPSVLAPLVGIVELGLGLAVAIGFQTRVAAWLLALFSLLTILFVHHYWNMTGDARALNEIQAMKNLAMIGGFIILAGVGPGRFSVDRN</sequence>
<dbReference type="PANTHER" id="PTHR33452:SF1">
    <property type="entry name" value="INNER MEMBRANE PROTEIN YPHA-RELATED"/>
    <property type="match status" value="1"/>
</dbReference>
<evidence type="ECO:0000256" key="1">
    <source>
        <dbReference type="ARBA" id="ARBA00004651"/>
    </source>
</evidence>
<comment type="similarity">
    <text evidence="2">Belongs to the DoxX family.</text>
</comment>
<feature type="transmembrane region" description="Helical" evidence="7">
    <location>
        <begin position="70"/>
        <end position="89"/>
    </location>
</feature>
<evidence type="ECO:0000313" key="9">
    <source>
        <dbReference type="Proteomes" id="UP000707352"/>
    </source>
</evidence>
<keyword evidence="3" id="KW-1003">Cell membrane</keyword>
<evidence type="ECO:0000256" key="5">
    <source>
        <dbReference type="ARBA" id="ARBA00022989"/>
    </source>
</evidence>
<proteinExistence type="inferred from homology"/>
<dbReference type="InterPro" id="IPR032808">
    <property type="entry name" value="DoxX"/>
</dbReference>
<feature type="transmembrane region" description="Helical" evidence="7">
    <location>
        <begin position="45"/>
        <end position="63"/>
    </location>
</feature>
<comment type="subcellular location">
    <subcellularLocation>
        <location evidence="1">Cell membrane</location>
        <topology evidence="1">Multi-pass membrane protein</topology>
    </subcellularLocation>
</comment>
<keyword evidence="4 7" id="KW-0812">Transmembrane</keyword>
<gene>
    <name evidence="8" type="ORF">HB375_09690</name>
</gene>
<keyword evidence="6 7" id="KW-0472">Membrane</keyword>
<name>A0ABX0VBX4_9HYPH</name>
<dbReference type="EMBL" id="JAATJS010000003">
    <property type="protein sequence ID" value="NIX76886.1"/>
    <property type="molecule type" value="Genomic_DNA"/>
</dbReference>
<comment type="caution">
    <text evidence="8">The sequence shown here is derived from an EMBL/GenBank/DDBJ whole genome shotgun (WGS) entry which is preliminary data.</text>
</comment>
<dbReference type="PANTHER" id="PTHR33452">
    <property type="entry name" value="OXIDOREDUCTASE CATD-RELATED"/>
    <property type="match status" value="1"/>
</dbReference>